<proteinExistence type="predicted"/>
<accession>A0A8J2JRL6</accession>
<sequence length="103" mass="11574">MDSFYTDTGTVNLSSCHTRAASREICNVTGAGRGIELLSSSMRWVSLVLQLQEIPDISHLCKRDNLQLLLHVCGVKIFLEFTDHVIMSMFSNYYSVQLITESS</sequence>
<comment type="caution">
    <text evidence="1">The sequence shown here is derived from an EMBL/GenBank/DDBJ whole genome shotgun (WGS) entry which is preliminary data.</text>
</comment>
<protein>
    <submittedName>
        <fullName evidence="1">Uncharacterized protein</fullName>
    </submittedName>
</protein>
<name>A0A8J2JRL6_9HEXA</name>
<organism evidence="1 2">
    <name type="scientific">Allacma fusca</name>
    <dbReference type="NCBI Taxonomy" id="39272"/>
    <lineage>
        <taxon>Eukaryota</taxon>
        <taxon>Metazoa</taxon>
        <taxon>Ecdysozoa</taxon>
        <taxon>Arthropoda</taxon>
        <taxon>Hexapoda</taxon>
        <taxon>Collembola</taxon>
        <taxon>Symphypleona</taxon>
        <taxon>Sminthuridae</taxon>
        <taxon>Allacma</taxon>
    </lineage>
</organism>
<gene>
    <name evidence="1" type="ORF">AFUS01_LOCUS13864</name>
</gene>
<dbReference type="Proteomes" id="UP000708208">
    <property type="component" value="Unassembled WGS sequence"/>
</dbReference>
<keyword evidence="2" id="KW-1185">Reference proteome</keyword>
<reference evidence="1" key="1">
    <citation type="submission" date="2021-06" db="EMBL/GenBank/DDBJ databases">
        <authorList>
            <person name="Hodson N. C."/>
            <person name="Mongue J. A."/>
            <person name="Jaron S. K."/>
        </authorList>
    </citation>
    <scope>NUCLEOTIDE SEQUENCE</scope>
</reference>
<dbReference type="AlphaFoldDB" id="A0A8J2JRL6"/>
<dbReference type="EMBL" id="CAJVCH010114724">
    <property type="protein sequence ID" value="CAG7724871.1"/>
    <property type="molecule type" value="Genomic_DNA"/>
</dbReference>
<evidence type="ECO:0000313" key="2">
    <source>
        <dbReference type="Proteomes" id="UP000708208"/>
    </source>
</evidence>
<evidence type="ECO:0000313" key="1">
    <source>
        <dbReference type="EMBL" id="CAG7724871.1"/>
    </source>
</evidence>